<sequence>FITEEWVSELFGKVESFIETRKAFSIDSSKLQALLDSPISLDVVAQVLDYSKACMPSEVNEIFSWLEELPFDIRQKTKASAPFRKLWSSLEDYIYGNNNEPEIIEESEVVEPAAVTKSSVINSWNDWFKLYASGDLINFDLISEWQPCDFDIKFITEAISTSADAESIRNIAPHLLSWLDDNKVETTSTFWLGLIELIAMDDETSYITIGLMRDLIQGLLNTPHSKEQYSSAIEAFEVVVKVEISRKSLPVIIEFSEMLFDYAIKSPEVLRYPLWNGICQYSITHWSDIDFELQTVLKWLDKHIAPENKSFDHLVIEDSSSNEETKVSLEDKLIGISTLTEKAGQRAAEMLQSLFPGVLVKLNHDKVATDKLKNLASSADYFIFCNKSAAHQSYYAVKAINKDIIYCDGKGSSSIIRALTDFIN</sequence>
<name>A0A0F9JKW8_9ZZZZ</name>
<proteinExistence type="predicted"/>
<dbReference type="InterPro" id="IPR049807">
    <property type="entry name" value="DpdD-like"/>
</dbReference>
<accession>A0A0F9JKW8</accession>
<dbReference type="EMBL" id="LAZR01017634">
    <property type="protein sequence ID" value="KKL99612.1"/>
    <property type="molecule type" value="Genomic_DNA"/>
</dbReference>
<organism evidence="1">
    <name type="scientific">marine sediment metagenome</name>
    <dbReference type="NCBI Taxonomy" id="412755"/>
    <lineage>
        <taxon>unclassified sequences</taxon>
        <taxon>metagenomes</taxon>
        <taxon>ecological metagenomes</taxon>
    </lineage>
</organism>
<evidence type="ECO:0000313" key="1">
    <source>
        <dbReference type="EMBL" id="KKL99612.1"/>
    </source>
</evidence>
<gene>
    <name evidence="1" type="ORF">LCGC14_1812660</name>
</gene>
<comment type="caution">
    <text evidence="1">The sequence shown here is derived from an EMBL/GenBank/DDBJ whole genome shotgun (WGS) entry which is preliminary data.</text>
</comment>
<reference evidence="1" key="1">
    <citation type="journal article" date="2015" name="Nature">
        <title>Complex archaea that bridge the gap between prokaryotes and eukaryotes.</title>
        <authorList>
            <person name="Spang A."/>
            <person name="Saw J.H."/>
            <person name="Jorgensen S.L."/>
            <person name="Zaremba-Niedzwiedzka K."/>
            <person name="Martijn J."/>
            <person name="Lind A.E."/>
            <person name="van Eijk R."/>
            <person name="Schleper C."/>
            <person name="Guy L."/>
            <person name="Ettema T.J."/>
        </authorList>
    </citation>
    <scope>NUCLEOTIDE SEQUENCE</scope>
</reference>
<dbReference type="NCBIfam" id="NF041061">
    <property type="entry name" value="DpdD"/>
    <property type="match status" value="1"/>
</dbReference>
<dbReference type="AlphaFoldDB" id="A0A0F9JKW8"/>
<protein>
    <submittedName>
        <fullName evidence="1">Uncharacterized protein</fullName>
    </submittedName>
</protein>
<feature type="non-terminal residue" evidence="1">
    <location>
        <position position="1"/>
    </location>
</feature>